<name>A0ABW5HG32_9PSEU</name>
<dbReference type="EMBL" id="JBHUKS010000026">
    <property type="protein sequence ID" value="MFD2472131.1"/>
    <property type="molecule type" value="Genomic_DNA"/>
</dbReference>
<organism evidence="1 2">
    <name type="scientific">Amycolatopsis silviterrae</name>
    <dbReference type="NCBI Taxonomy" id="1656914"/>
    <lineage>
        <taxon>Bacteria</taxon>
        <taxon>Bacillati</taxon>
        <taxon>Actinomycetota</taxon>
        <taxon>Actinomycetes</taxon>
        <taxon>Pseudonocardiales</taxon>
        <taxon>Pseudonocardiaceae</taxon>
        <taxon>Amycolatopsis</taxon>
    </lineage>
</organism>
<dbReference type="SUPFAM" id="SSF55961">
    <property type="entry name" value="Bet v1-like"/>
    <property type="match status" value="1"/>
</dbReference>
<evidence type="ECO:0000313" key="1">
    <source>
        <dbReference type="EMBL" id="MFD2472131.1"/>
    </source>
</evidence>
<dbReference type="Gene3D" id="3.30.530.20">
    <property type="match status" value="2"/>
</dbReference>
<gene>
    <name evidence="1" type="ORF">ACFSVL_32370</name>
</gene>
<sequence length="263" mass="29224">MAAPETEAAPTRVVHEQTVSLPADAVYALIADVTRWPVLFGPTVHVEHLEQGEGTERFRIWATAKGEVKNWTSFRRLDPVRRTIDFRQEVSQPPVARMGGSWRMEDLDGRRTRVVFGHEYRAIDDDPASLAWIAEVVDHNSKAELASLEESARRGLGLEALTLSFADTRTVPGDPAAVCESVYRQQDWRGLDLAVLPTLIAAKRSSPPPGISACLERWTFDETAEGVRMSLRHTVVAEKPELAEPAVTRLRAQAAERLKAVRA</sequence>
<protein>
    <submittedName>
        <fullName evidence="1">Aromatase/cyclase</fullName>
    </submittedName>
</protein>
<evidence type="ECO:0000313" key="2">
    <source>
        <dbReference type="Proteomes" id="UP001597483"/>
    </source>
</evidence>
<dbReference type="CDD" id="cd08861">
    <property type="entry name" value="OtcD1_ARO-CYC_like"/>
    <property type="match status" value="1"/>
</dbReference>
<dbReference type="RefSeq" id="WP_378309549.1">
    <property type="nucleotide sequence ID" value="NZ_JBHUKS010000026.1"/>
</dbReference>
<reference evidence="2" key="1">
    <citation type="journal article" date="2019" name="Int. J. Syst. Evol. Microbiol.">
        <title>The Global Catalogue of Microorganisms (GCM) 10K type strain sequencing project: providing services to taxonomists for standard genome sequencing and annotation.</title>
        <authorList>
            <consortium name="The Broad Institute Genomics Platform"/>
            <consortium name="The Broad Institute Genome Sequencing Center for Infectious Disease"/>
            <person name="Wu L."/>
            <person name="Ma J."/>
        </authorList>
    </citation>
    <scope>NUCLEOTIDE SEQUENCE [LARGE SCALE GENOMIC DNA]</scope>
    <source>
        <strain evidence="2">CGMCC 4.7641</strain>
    </source>
</reference>
<dbReference type="InterPro" id="IPR019587">
    <property type="entry name" value="Polyketide_cyclase/dehydratase"/>
</dbReference>
<dbReference type="InterPro" id="IPR023393">
    <property type="entry name" value="START-like_dom_sf"/>
</dbReference>
<keyword evidence="2" id="KW-1185">Reference proteome</keyword>
<proteinExistence type="predicted"/>
<dbReference type="Proteomes" id="UP001597483">
    <property type="component" value="Unassembled WGS sequence"/>
</dbReference>
<dbReference type="Pfam" id="PF10604">
    <property type="entry name" value="Polyketide_cyc2"/>
    <property type="match status" value="1"/>
</dbReference>
<comment type="caution">
    <text evidence="1">The sequence shown here is derived from an EMBL/GenBank/DDBJ whole genome shotgun (WGS) entry which is preliminary data.</text>
</comment>
<accession>A0ABW5HG32</accession>